<dbReference type="InterPro" id="IPR051685">
    <property type="entry name" value="Ycf3/AcsC/BcsC/TPR_MFPF"/>
</dbReference>
<feature type="repeat" description="TPR" evidence="3">
    <location>
        <begin position="3"/>
        <end position="36"/>
    </location>
</feature>
<feature type="transmembrane region" description="Helical" evidence="4">
    <location>
        <begin position="502"/>
        <end position="528"/>
    </location>
</feature>
<feature type="repeat" description="TPR" evidence="3">
    <location>
        <begin position="291"/>
        <end position="324"/>
    </location>
</feature>
<reference evidence="7 8" key="1">
    <citation type="journal article" date="2015" name="ISME J.">
        <title>Genomic and phenotypic differentiation among Methanosarcina mazei populations from Columbia River sediment.</title>
        <authorList>
            <person name="Youngblut N.D."/>
            <person name="Wirth J.S."/>
            <person name="Henriksen J.R."/>
            <person name="Smith M."/>
            <person name="Simon H."/>
            <person name="Metcalf W.W."/>
            <person name="Whitaker R.J."/>
        </authorList>
    </citation>
    <scope>NUCLEOTIDE SEQUENCE [LARGE SCALE GENOMIC DNA]</scope>
    <source>
        <strain evidence="5 8">3.H.A.2.4</strain>
        <strain evidence="6 7">3.H.M.1A.1</strain>
    </source>
</reference>
<dbReference type="Pfam" id="PF13424">
    <property type="entry name" value="TPR_12"/>
    <property type="match status" value="1"/>
</dbReference>
<evidence type="ECO:0000313" key="5">
    <source>
        <dbReference type="EMBL" id="KKG76422.1"/>
    </source>
</evidence>
<dbReference type="PROSITE" id="PS50005">
    <property type="entry name" value="TPR"/>
    <property type="match status" value="7"/>
</dbReference>
<dbReference type="Pfam" id="PF13431">
    <property type="entry name" value="TPR_17"/>
    <property type="match status" value="1"/>
</dbReference>
<keyword evidence="4" id="KW-0812">Transmembrane</keyword>
<dbReference type="Gene3D" id="1.25.40.10">
    <property type="entry name" value="Tetratricopeptide repeat domain"/>
    <property type="match status" value="4"/>
</dbReference>
<dbReference type="Pfam" id="PF13181">
    <property type="entry name" value="TPR_8"/>
    <property type="match status" value="2"/>
</dbReference>
<keyword evidence="4" id="KW-0472">Membrane</keyword>
<evidence type="ECO:0000313" key="8">
    <source>
        <dbReference type="Proteomes" id="UP000034817"/>
    </source>
</evidence>
<dbReference type="InterPro" id="IPR019734">
    <property type="entry name" value="TPR_rpt"/>
</dbReference>
<dbReference type="SMART" id="SM00028">
    <property type="entry name" value="TPR"/>
    <property type="match status" value="10"/>
</dbReference>
<keyword evidence="4" id="KW-1133">Transmembrane helix</keyword>
<accession>A0A0F8HFE4</accession>
<gene>
    <name evidence="5" type="ORF">DU55_03630</name>
    <name evidence="6" type="ORF">DU69_12980</name>
</gene>
<dbReference type="SUPFAM" id="SSF48452">
    <property type="entry name" value="TPR-like"/>
    <property type="match status" value="2"/>
</dbReference>
<evidence type="ECO:0000313" key="7">
    <source>
        <dbReference type="Proteomes" id="UP000034657"/>
    </source>
</evidence>
<evidence type="ECO:0000256" key="1">
    <source>
        <dbReference type="ARBA" id="ARBA00022737"/>
    </source>
</evidence>
<keyword evidence="1" id="KW-0677">Repeat</keyword>
<dbReference type="AlphaFoldDB" id="A0A0F8HFE4"/>
<feature type="repeat" description="TPR" evidence="3">
    <location>
        <begin position="146"/>
        <end position="179"/>
    </location>
</feature>
<evidence type="ECO:0000256" key="2">
    <source>
        <dbReference type="ARBA" id="ARBA00022803"/>
    </source>
</evidence>
<feature type="transmembrane region" description="Helical" evidence="4">
    <location>
        <begin position="574"/>
        <end position="593"/>
    </location>
</feature>
<evidence type="ECO:0000256" key="3">
    <source>
        <dbReference type="PROSITE-ProRule" id="PRU00339"/>
    </source>
</evidence>
<feature type="repeat" description="TPR" evidence="3">
    <location>
        <begin position="112"/>
        <end position="145"/>
    </location>
</feature>
<name>A0A0F8HFE4_METMZ</name>
<evidence type="ECO:0000256" key="4">
    <source>
        <dbReference type="SAM" id="Phobius"/>
    </source>
</evidence>
<dbReference type="InterPro" id="IPR011990">
    <property type="entry name" value="TPR-like_helical_dom_sf"/>
</dbReference>
<sequence length="635" mass="73182">MNIEELNKKGKKLRDKGNYEEAMIHYGQALDIDPDSVPSLIGKGFSFRGLKKSNEALIVFNKAISIDPNSNKALSGKGYVLRDLGKYIEALIAFETSIKIYSKRSTIDKDACYSWNGKGLTLRNLKRYEEALTAFKTSIDIDPENSFSWNGKGLVLLDLGKYNEAIEAYDTSLSKNNEDSSNYNNEQAIFSLNGKGAAFAYLNKYNKSLEAFEKSIDLNPKQGFPWNAKGLISLQLSKFEEAIELFNTSISQDPKFIPSYNNLTEIYLELGDLNEASLTSDDAFFKDKHNYDTLFLKGKIELEKLNYDNAIYYFKEAISQRPRDLKALYWEVYTKYLKAEVLFGSNGTKYKDIILSCIRELEKIDTFSNFNCVTQYFVPTKYGEIDETLLTKIPRFFVNLKDSSSFLIELVTKRPQTVNTALKSDKTMIEAYNSYFLGCCYYKLNDYFSAKDKFMTCVKSSSKSEFTSSAKQIVDELWDYKINTSVFKWWLCSPLHSIKRKVIFSFLLLSIFGFLLPESSRLFTLFLYNLSSNISSTLLPSSIYEFLYPILRFLFLFILTLFSFINWTTNTTEYTLLILLLFFFLIHPCIKSFKSSEIEIEMYSLNPNELVPGVLEQGLKELEQDLKELEKHLRL</sequence>
<dbReference type="EMBL" id="JJPP01000153">
    <property type="protein sequence ID" value="KKG76422.1"/>
    <property type="molecule type" value="Genomic_DNA"/>
</dbReference>
<dbReference type="EMBL" id="JJPT01000113">
    <property type="protein sequence ID" value="KKG89781.1"/>
    <property type="molecule type" value="Genomic_DNA"/>
</dbReference>
<feature type="repeat" description="TPR" evidence="3">
    <location>
        <begin position="223"/>
        <end position="256"/>
    </location>
</feature>
<organism evidence="5 8">
    <name type="scientific">Methanosarcina mazei</name>
    <name type="common">Methanosarcina frisia</name>
    <dbReference type="NCBI Taxonomy" id="2209"/>
    <lineage>
        <taxon>Archaea</taxon>
        <taxon>Methanobacteriati</taxon>
        <taxon>Methanobacteriota</taxon>
        <taxon>Stenosarchaea group</taxon>
        <taxon>Methanomicrobia</taxon>
        <taxon>Methanosarcinales</taxon>
        <taxon>Methanosarcinaceae</taxon>
        <taxon>Methanosarcina</taxon>
    </lineage>
</organism>
<dbReference type="PANTHER" id="PTHR44943">
    <property type="entry name" value="CELLULOSE SYNTHASE OPERON PROTEIN C"/>
    <property type="match status" value="1"/>
</dbReference>
<dbReference type="Proteomes" id="UP000034817">
    <property type="component" value="Unassembled WGS sequence"/>
</dbReference>
<dbReference type="PANTHER" id="PTHR44943:SF4">
    <property type="entry name" value="TPR REPEAT-CONTAINING PROTEIN MJ0798"/>
    <property type="match status" value="1"/>
</dbReference>
<proteinExistence type="predicted"/>
<comment type="caution">
    <text evidence="5">The sequence shown here is derived from an EMBL/GenBank/DDBJ whole genome shotgun (WGS) entry which is preliminary data.</text>
</comment>
<dbReference type="PATRIC" id="fig|2209.72.peg.794"/>
<feature type="transmembrane region" description="Helical" evidence="4">
    <location>
        <begin position="549"/>
        <end position="568"/>
    </location>
</feature>
<dbReference type="Proteomes" id="UP000034657">
    <property type="component" value="Unassembled WGS sequence"/>
</dbReference>
<protein>
    <submittedName>
        <fullName evidence="5">Uncharacterized protein</fullName>
    </submittedName>
</protein>
<evidence type="ECO:0000313" key="6">
    <source>
        <dbReference type="EMBL" id="KKG89781.1"/>
    </source>
</evidence>
<keyword evidence="2 3" id="KW-0802">TPR repeat</keyword>
<feature type="repeat" description="TPR" evidence="3">
    <location>
        <begin position="37"/>
        <end position="70"/>
    </location>
</feature>
<feature type="repeat" description="TPR" evidence="3">
    <location>
        <begin position="189"/>
        <end position="222"/>
    </location>
</feature>
<dbReference type="RefSeq" id="WP_048042018.1">
    <property type="nucleotide sequence ID" value="NZ_JJPP01000153.1"/>
</dbReference>
<dbReference type="Pfam" id="PF00515">
    <property type="entry name" value="TPR_1"/>
    <property type="match status" value="1"/>
</dbReference>